<sequence>MPPEQRIFWNCQDQPNKKIKIADNLQAKSERLLKNRKLSISQ</sequence>
<proteinExistence type="predicted"/>
<dbReference type="EMBL" id="CAJVPY010005059">
    <property type="protein sequence ID" value="CAG8634469.1"/>
    <property type="molecule type" value="Genomic_DNA"/>
</dbReference>
<evidence type="ECO:0000313" key="2">
    <source>
        <dbReference type="Proteomes" id="UP000789405"/>
    </source>
</evidence>
<organism evidence="1 2">
    <name type="scientific">Dentiscutata erythropus</name>
    <dbReference type="NCBI Taxonomy" id="1348616"/>
    <lineage>
        <taxon>Eukaryota</taxon>
        <taxon>Fungi</taxon>
        <taxon>Fungi incertae sedis</taxon>
        <taxon>Mucoromycota</taxon>
        <taxon>Glomeromycotina</taxon>
        <taxon>Glomeromycetes</taxon>
        <taxon>Diversisporales</taxon>
        <taxon>Gigasporaceae</taxon>
        <taxon>Dentiscutata</taxon>
    </lineage>
</organism>
<reference evidence="1" key="1">
    <citation type="submission" date="2021-06" db="EMBL/GenBank/DDBJ databases">
        <authorList>
            <person name="Kallberg Y."/>
            <person name="Tangrot J."/>
            <person name="Rosling A."/>
        </authorList>
    </citation>
    <scope>NUCLEOTIDE SEQUENCE</scope>
    <source>
        <strain evidence="1">MA453B</strain>
    </source>
</reference>
<evidence type="ECO:0000313" key="1">
    <source>
        <dbReference type="EMBL" id="CAG8634469.1"/>
    </source>
</evidence>
<comment type="caution">
    <text evidence="1">The sequence shown here is derived from an EMBL/GenBank/DDBJ whole genome shotgun (WGS) entry which is preliminary data.</text>
</comment>
<gene>
    <name evidence="1" type="ORF">DERYTH_LOCUS9320</name>
</gene>
<keyword evidence="2" id="KW-1185">Reference proteome</keyword>
<protein>
    <submittedName>
        <fullName evidence="1">14218_t:CDS:1</fullName>
    </submittedName>
</protein>
<name>A0A9N9DGD9_9GLOM</name>
<dbReference type="AlphaFoldDB" id="A0A9N9DGD9"/>
<dbReference type="Proteomes" id="UP000789405">
    <property type="component" value="Unassembled WGS sequence"/>
</dbReference>
<accession>A0A9N9DGD9</accession>